<evidence type="ECO:0000313" key="1">
    <source>
        <dbReference type="EMBL" id="KAK3918790.1"/>
    </source>
</evidence>
<sequence length="131" mass="14924">MVQEDKILGREAVLTVLTWPGAAPRLFGTSQRRRRAFVIGNEATWCDRGNRVGGRAERKGNGVVFWNRWETEVNAERVCSLCCPREGDNHFGNHVYPGLGIIRIESNGRAGTLNVLKYSKQLRFDFRYVKV</sequence>
<dbReference type="AlphaFoldDB" id="A0AAE1HCL6"/>
<gene>
    <name evidence="1" type="ORF">KUF71_008038</name>
</gene>
<reference evidence="1" key="2">
    <citation type="journal article" date="2023" name="BMC Genomics">
        <title>Pest status, molecular evolution, and epigenetic factors derived from the genome assembly of Frankliniella fusca, a thysanopteran phytovirus vector.</title>
        <authorList>
            <person name="Catto M.A."/>
            <person name="Labadie P.E."/>
            <person name="Jacobson A.L."/>
            <person name="Kennedy G.G."/>
            <person name="Srinivasan R."/>
            <person name="Hunt B.G."/>
        </authorList>
    </citation>
    <scope>NUCLEOTIDE SEQUENCE</scope>
    <source>
        <strain evidence="1">PL_HMW_Pooled</strain>
    </source>
</reference>
<proteinExistence type="predicted"/>
<dbReference type="Proteomes" id="UP001219518">
    <property type="component" value="Unassembled WGS sequence"/>
</dbReference>
<name>A0AAE1HCL6_9NEOP</name>
<dbReference type="EMBL" id="JAHWGI010000960">
    <property type="protein sequence ID" value="KAK3918790.1"/>
    <property type="molecule type" value="Genomic_DNA"/>
</dbReference>
<keyword evidence="2" id="KW-1185">Reference proteome</keyword>
<reference evidence="1" key="1">
    <citation type="submission" date="2021-07" db="EMBL/GenBank/DDBJ databases">
        <authorList>
            <person name="Catto M.A."/>
            <person name="Jacobson A."/>
            <person name="Kennedy G."/>
            <person name="Labadie P."/>
            <person name="Hunt B.G."/>
            <person name="Srinivasan R."/>
        </authorList>
    </citation>
    <scope>NUCLEOTIDE SEQUENCE</scope>
    <source>
        <strain evidence="1">PL_HMW_Pooled</strain>
        <tissue evidence="1">Head</tissue>
    </source>
</reference>
<accession>A0AAE1HCL6</accession>
<comment type="caution">
    <text evidence="1">The sequence shown here is derived from an EMBL/GenBank/DDBJ whole genome shotgun (WGS) entry which is preliminary data.</text>
</comment>
<organism evidence="1 2">
    <name type="scientific">Frankliniella fusca</name>
    <dbReference type="NCBI Taxonomy" id="407009"/>
    <lineage>
        <taxon>Eukaryota</taxon>
        <taxon>Metazoa</taxon>
        <taxon>Ecdysozoa</taxon>
        <taxon>Arthropoda</taxon>
        <taxon>Hexapoda</taxon>
        <taxon>Insecta</taxon>
        <taxon>Pterygota</taxon>
        <taxon>Neoptera</taxon>
        <taxon>Paraneoptera</taxon>
        <taxon>Thysanoptera</taxon>
        <taxon>Terebrantia</taxon>
        <taxon>Thripoidea</taxon>
        <taxon>Thripidae</taxon>
        <taxon>Frankliniella</taxon>
    </lineage>
</organism>
<evidence type="ECO:0000313" key="2">
    <source>
        <dbReference type="Proteomes" id="UP001219518"/>
    </source>
</evidence>
<protein>
    <submittedName>
        <fullName evidence="1">DIMBOA UDP-glucosyltransferase BX9</fullName>
    </submittedName>
</protein>